<feature type="transmembrane region" description="Helical" evidence="15">
    <location>
        <begin position="489"/>
        <end position="506"/>
    </location>
</feature>
<keyword evidence="19" id="KW-1185">Reference proteome</keyword>
<feature type="transmembrane region" description="Helical" evidence="15">
    <location>
        <begin position="338"/>
        <end position="359"/>
    </location>
</feature>
<evidence type="ECO:0000256" key="13">
    <source>
        <dbReference type="PROSITE-ProRule" id="PRU00339"/>
    </source>
</evidence>
<keyword evidence="11 15" id="KW-1133">Transmembrane helix</keyword>
<dbReference type="SUPFAM" id="SSF48452">
    <property type="entry name" value="TPR-like"/>
    <property type="match status" value="1"/>
</dbReference>
<feature type="transmembrane region" description="Helical" evidence="15">
    <location>
        <begin position="264"/>
        <end position="284"/>
    </location>
</feature>
<dbReference type="Pfam" id="PF13181">
    <property type="entry name" value="TPR_8"/>
    <property type="match status" value="2"/>
</dbReference>
<dbReference type="Gene3D" id="1.25.40.10">
    <property type="entry name" value="Tetratricopeptide repeat domain"/>
    <property type="match status" value="2"/>
</dbReference>
<evidence type="ECO:0000256" key="6">
    <source>
        <dbReference type="ARBA" id="ARBA00022679"/>
    </source>
</evidence>
<dbReference type="InterPro" id="IPR052346">
    <property type="entry name" value="O-mannosyl-transferase_TMTC"/>
</dbReference>
<feature type="transmembrane region" description="Helical" evidence="15">
    <location>
        <begin position="425"/>
        <end position="443"/>
    </location>
</feature>
<dbReference type="GO" id="GO:0016020">
    <property type="term" value="C:membrane"/>
    <property type="evidence" value="ECO:0007669"/>
    <property type="project" value="UniProtKB-SubCell"/>
</dbReference>
<dbReference type="SUPFAM" id="SSF46565">
    <property type="entry name" value="Chaperone J-domain"/>
    <property type="match status" value="1"/>
</dbReference>
<evidence type="ECO:0000313" key="17">
    <source>
        <dbReference type="EMBL" id="CAI3988556.1"/>
    </source>
</evidence>
<dbReference type="CDD" id="cd06257">
    <property type="entry name" value="DnaJ"/>
    <property type="match status" value="1"/>
</dbReference>
<organism evidence="17">
    <name type="scientific">Cladocopium goreaui</name>
    <dbReference type="NCBI Taxonomy" id="2562237"/>
    <lineage>
        <taxon>Eukaryota</taxon>
        <taxon>Sar</taxon>
        <taxon>Alveolata</taxon>
        <taxon>Dinophyceae</taxon>
        <taxon>Suessiales</taxon>
        <taxon>Symbiodiniaceae</taxon>
        <taxon>Cladocopium</taxon>
    </lineage>
</organism>
<feature type="region of interest" description="Disordered" evidence="14">
    <location>
        <begin position="995"/>
        <end position="1067"/>
    </location>
</feature>
<dbReference type="SMART" id="SM00271">
    <property type="entry name" value="DnaJ"/>
    <property type="match status" value="2"/>
</dbReference>
<sequence>MATNQGWTARRSAALLELMAEFGDLHIVAGREQVPASRLLLAAACPSLTVALKASPQALHWEVSPEVARAIVAFSCGVPSPFAGLSAEDGRIARCLLRTGSPKGGNGTRDVTATGYMSWMLLAVCVAMTAYWPLREFNMETGGFFMDDAMIRRNTVVVDSVFDLRKFWRTDYWGLEMFDPDTWTHKSFRPFTVLTFRWNYLWHGFNSSGFHVTNGLLHGLCSLQLALWVHRVLRLPAPWAGLVAALFAVHPVHSESICYVVGRADILCAQVLLVALHFYSSVLVRPTSSVAGIVAVLLSCALIVVAGLCKETGFTFFGLLVIWEVLHLTRSACRNCVSFLRIALLLLLGASACACRVWYTSGTQIARMDPYSNPIAGVEDPLVRAMSYALVHGMYIKLLLWPLFLCYDYSMDAVPLVESLTDARLLLPLSAYLAVVLASCHALQRLRSAKGSAATGRAEGAILGLAMFLLSFLPMTNILFPIGTLVAERLLYIPSLGFLLLLVCFLRDAGGSAICGTTFRAAVIWTAALGLVGFWWWLCYSRVADWKTVEQITLVDGLKQLRSSRTQFNLANLYLQSQRMDEALLAYRRAIAADPLERDAQPLYHAGQILMYQGQYEEAQVYLHKAVTGYFSPLTLQEEEVWHDYGLVLWHVGRHMEAAHNFQNAIITNPNFPKGHNNLACALVMLGLSNQPVNTQLVQQGLQAAEQAITLAPHVPLYWRNAAVLLSLAGEQSALAAWERFRQYDPKTAAVEEVAWPENVLGGPLGAIIGGYNEEDWLYQEIFSKDPGQALEEAFQLLGFPSDIGDWSGYMVEEISLAYRRQCLRGHPSRGGSARNYLKLQVAMELIRAFDQEQCVEADASPEPEAAWSPTTRRKRKVHGFVLDDLALVRELELSQTEAAMEADTLPAERLEELNRALDEYILRQMCFKSEIVAEIARLHENSAYSILGVSPEASDAEIKKAYRLVAMQCHPDKGGDKAEFQELHEAYEKIMEQRRSSANLAKSGGGPSPESSAEAEPPSAEANAEDAKAEEEEEVDGEEADEKEESEADAEEDGGDSQLLAKSGKAAEEASRYAKTAADFAHQAAEAAETARQGRQGGNTLPLTKSIAHSAIVLTLTVVKAVRVVGYATMDVAAQCRLAARKCSSAECAESSTEAMGLGLEALNAALSCAEVTEVTAAELSRDVDSDDSEDVAAERFIGAAVRASLAAASASNAAMSAAIAAVEGNRQCIQAAQPAEDEDPKPQETEEKSVKSDADGHETARSDQSEPKASESPEEQGLKRQINQRSNNHKVLLRLNAEILLHQQNVRQFLQANRQLIPEVSCEAKGKVQTLLRDYAHEVQLQLHSLHGELAEEVATTLSQSGLLAPLLQRQVLAIPVCPKARVLKMAALYDLEMTFQVLEQEIFEPARQMLLQANASTQCLDEVTERIQKELQSYTDGG</sequence>
<feature type="region of interest" description="Disordered" evidence="14">
    <location>
        <begin position="1234"/>
        <end position="1285"/>
    </location>
</feature>
<feature type="transmembrane region" description="Helical" evidence="15">
    <location>
        <begin position="463"/>
        <end position="483"/>
    </location>
</feature>
<dbReference type="InterPro" id="IPR001623">
    <property type="entry name" value="DnaJ_domain"/>
</dbReference>
<feature type="compositionally biased region" description="Acidic residues" evidence="14">
    <location>
        <begin position="1029"/>
        <end position="1056"/>
    </location>
</feature>
<evidence type="ECO:0000256" key="15">
    <source>
        <dbReference type="SAM" id="Phobius"/>
    </source>
</evidence>
<dbReference type="Pfam" id="PF00226">
    <property type="entry name" value="DnaJ"/>
    <property type="match status" value="1"/>
</dbReference>
<dbReference type="InterPro" id="IPR036869">
    <property type="entry name" value="J_dom_sf"/>
</dbReference>
<gene>
    <name evidence="17" type="ORF">C1SCF055_LOCUS15707</name>
</gene>
<dbReference type="PRINTS" id="PR00625">
    <property type="entry name" value="JDOMAIN"/>
</dbReference>
<evidence type="ECO:0000256" key="8">
    <source>
        <dbReference type="ARBA" id="ARBA00022737"/>
    </source>
</evidence>
<feature type="transmembrane region" description="Helical" evidence="15">
    <location>
        <begin position="518"/>
        <end position="538"/>
    </location>
</feature>
<reference evidence="17" key="1">
    <citation type="submission" date="2022-10" db="EMBL/GenBank/DDBJ databases">
        <authorList>
            <person name="Chen Y."/>
            <person name="Dougan E. K."/>
            <person name="Chan C."/>
            <person name="Rhodes N."/>
            <person name="Thang M."/>
        </authorList>
    </citation>
    <scope>NUCLEOTIDE SEQUENCE</scope>
</reference>
<feature type="compositionally biased region" description="Basic and acidic residues" evidence="14">
    <location>
        <begin position="1242"/>
        <end position="1273"/>
    </location>
</feature>
<evidence type="ECO:0000256" key="5">
    <source>
        <dbReference type="ARBA" id="ARBA00012839"/>
    </source>
</evidence>
<dbReference type="GO" id="GO:0005783">
    <property type="term" value="C:endoplasmic reticulum"/>
    <property type="evidence" value="ECO:0007669"/>
    <property type="project" value="UniProtKB-SubCell"/>
</dbReference>
<feature type="repeat" description="TPR" evidence="13">
    <location>
        <begin position="564"/>
        <end position="597"/>
    </location>
</feature>
<name>A0A9P1CE07_9DINO</name>
<evidence type="ECO:0000256" key="1">
    <source>
        <dbReference type="ARBA" id="ARBA00004141"/>
    </source>
</evidence>
<keyword evidence="8" id="KW-0677">Repeat</keyword>
<comment type="similarity">
    <text evidence="4">Belongs to the TMTC family.</text>
</comment>
<feature type="transmembrane region" description="Helical" evidence="15">
    <location>
        <begin position="385"/>
        <end position="405"/>
    </location>
</feature>
<dbReference type="EC" id="2.4.1.109" evidence="5"/>
<evidence type="ECO:0000256" key="14">
    <source>
        <dbReference type="SAM" id="MobiDB-lite"/>
    </source>
</evidence>
<feature type="transmembrane region" description="Helical" evidence="15">
    <location>
        <begin position="290"/>
        <end position="309"/>
    </location>
</feature>
<dbReference type="GO" id="GO:0030968">
    <property type="term" value="P:endoplasmic reticulum unfolded protein response"/>
    <property type="evidence" value="ECO:0007669"/>
    <property type="project" value="TreeGrafter"/>
</dbReference>
<evidence type="ECO:0000256" key="7">
    <source>
        <dbReference type="ARBA" id="ARBA00022692"/>
    </source>
</evidence>
<dbReference type="GO" id="GO:0004169">
    <property type="term" value="F:dolichyl-phosphate-mannose-protein mannosyltransferase activity"/>
    <property type="evidence" value="ECO:0007669"/>
    <property type="project" value="UniProtKB-EC"/>
</dbReference>
<feature type="compositionally biased region" description="Low complexity" evidence="14">
    <location>
        <begin position="1009"/>
        <end position="1023"/>
    </location>
</feature>
<evidence type="ECO:0000313" key="19">
    <source>
        <dbReference type="Proteomes" id="UP001152797"/>
    </source>
</evidence>
<keyword evidence="6" id="KW-0808">Transferase</keyword>
<evidence type="ECO:0000313" key="18">
    <source>
        <dbReference type="EMBL" id="CAL4775868.1"/>
    </source>
</evidence>
<dbReference type="Gene3D" id="1.10.287.110">
    <property type="entry name" value="DnaJ domain"/>
    <property type="match status" value="1"/>
</dbReference>
<reference evidence="18 19" key="2">
    <citation type="submission" date="2024-05" db="EMBL/GenBank/DDBJ databases">
        <authorList>
            <person name="Chen Y."/>
            <person name="Shah S."/>
            <person name="Dougan E. K."/>
            <person name="Thang M."/>
            <person name="Chan C."/>
        </authorList>
    </citation>
    <scope>NUCLEOTIDE SEQUENCE [LARGE SCALE GENOMIC DNA]</scope>
</reference>
<keyword evidence="12 15" id="KW-0472">Membrane</keyword>
<dbReference type="PANTHER" id="PTHR44227">
    <property type="match status" value="1"/>
</dbReference>
<accession>A0A9P1CE07</accession>
<dbReference type="InterPro" id="IPR011990">
    <property type="entry name" value="TPR-like_helical_dom_sf"/>
</dbReference>
<dbReference type="Pfam" id="PF08409">
    <property type="entry name" value="TMTC_DUF1736"/>
    <property type="match status" value="1"/>
</dbReference>
<dbReference type="EMBL" id="CAMXCT010001278">
    <property type="protein sequence ID" value="CAI3988556.1"/>
    <property type="molecule type" value="Genomic_DNA"/>
</dbReference>
<evidence type="ECO:0000256" key="9">
    <source>
        <dbReference type="ARBA" id="ARBA00022803"/>
    </source>
</evidence>
<evidence type="ECO:0000256" key="10">
    <source>
        <dbReference type="ARBA" id="ARBA00022824"/>
    </source>
</evidence>
<evidence type="ECO:0000256" key="11">
    <source>
        <dbReference type="ARBA" id="ARBA00022989"/>
    </source>
</evidence>
<dbReference type="PANTHER" id="PTHR44227:SF3">
    <property type="entry name" value="PROTEIN O-MANNOSYL-TRANSFERASE TMTC4"/>
    <property type="match status" value="1"/>
</dbReference>
<comment type="subcellular location">
    <subcellularLocation>
        <location evidence="2">Endoplasmic reticulum</location>
    </subcellularLocation>
    <subcellularLocation>
        <location evidence="1">Membrane</location>
        <topology evidence="1">Multi-pass membrane protein</topology>
    </subcellularLocation>
</comment>
<protein>
    <recommendedName>
        <fullName evidence="5">dolichyl-phosphate-mannose--protein mannosyltransferase</fullName>
        <ecNumber evidence="5">2.4.1.109</ecNumber>
    </recommendedName>
</protein>
<dbReference type="InterPro" id="IPR013618">
    <property type="entry name" value="TMTC_DUF1736"/>
</dbReference>
<dbReference type="PROSITE" id="PS50076">
    <property type="entry name" value="DNAJ_2"/>
    <property type="match status" value="1"/>
</dbReference>
<evidence type="ECO:0000259" key="16">
    <source>
        <dbReference type="PROSITE" id="PS50076"/>
    </source>
</evidence>
<keyword evidence="9 13" id="KW-0802">TPR repeat</keyword>
<dbReference type="PROSITE" id="PS50005">
    <property type="entry name" value="TPR"/>
    <property type="match status" value="2"/>
</dbReference>
<evidence type="ECO:0000256" key="4">
    <source>
        <dbReference type="ARBA" id="ARBA00007882"/>
    </source>
</evidence>
<dbReference type="EMBL" id="CAMXCT020001278">
    <property type="protein sequence ID" value="CAL1141931.1"/>
    <property type="molecule type" value="Genomic_DNA"/>
</dbReference>
<dbReference type="EMBL" id="CAMXCT030001278">
    <property type="protein sequence ID" value="CAL4775868.1"/>
    <property type="molecule type" value="Genomic_DNA"/>
</dbReference>
<dbReference type="SMART" id="SM00028">
    <property type="entry name" value="TPR"/>
    <property type="match status" value="3"/>
</dbReference>
<keyword evidence="7 15" id="KW-0812">Transmembrane</keyword>
<evidence type="ECO:0000256" key="3">
    <source>
        <dbReference type="ARBA" id="ARBA00004922"/>
    </source>
</evidence>
<feature type="transmembrane region" description="Helical" evidence="15">
    <location>
        <begin position="116"/>
        <end position="134"/>
    </location>
</feature>
<evidence type="ECO:0000256" key="12">
    <source>
        <dbReference type="ARBA" id="ARBA00023136"/>
    </source>
</evidence>
<dbReference type="OrthoDB" id="439538at2759"/>
<feature type="domain" description="J" evidence="16">
    <location>
        <begin position="943"/>
        <end position="1005"/>
    </location>
</feature>
<keyword evidence="10" id="KW-0256">Endoplasmic reticulum</keyword>
<comment type="pathway">
    <text evidence="3">Protein modification; protein glycosylation.</text>
</comment>
<evidence type="ECO:0000256" key="2">
    <source>
        <dbReference type="ARBA" id="ARBA00004240"/>
    </source>
</evidence>
<dbReference type="InterPro" id="IPR019734">
    <property type="entry name" value="TPR_rpt"/>
</dbReference>
<feature type="repeat" description="TPR" evidence="13">
    <location>
        <begin position="639"/>
        <end position="672"/>
    </location>
</feature>
<comment type="caution">
    <text evidence="17">The sequence shown here is derived from an EMBL/GenBank/DDBJ whole genome shotgun (WGS) entry which is preliminary data.</text>
</comment>
<dbReference type="Proteomes" id="UP001152797">
    <property type="component" value="Unassembled WGS sequence"/>
</dbReference>
<proteinExistence type="inferred from homology"/>